<dbReference type="Proteomes" id="UP000019804">
    <property type="component" value="Unassembled WGS sequence"/>
</dbReference>
<dbReference type="InterPro" id="IPR036291">
    <property type="entry name" value="NAD(P)-bd_dom_sf"/>
</dbReference>
<sequence length="143" mass="15217">MPTIEAAIVGVSGESSQSIVNALLESSTPKYVSYLAPNQLGVKVVLADLHGLSNKLVELLSGIDVVISAIYFDSPDDEILLANAAKAAGVTRFIQSALMSVIHRRVSEEEAIANIDSTRARLDQNPTETSARLAFIAAQLCYS</sequence>
<dbReference type="OrthoDB" id="419598at2759"/>
<feature type="domain" description="NmrA-like" evidence="1">
    <location>
        <begin position="21"/>
        <end position="108"/>
    </location>
</feature>
<dbReference type="Pfam" id="PF05368">
    <property type="entry name" value="NmrA"/>
    <property type="match status" value="1"/>
</dbReference>
<evidence type="ECO:0000313" key="2">
    <source>
        <dbReference type="EMBL" id="EYE90040.1"/>
    </source>
</evidence>
<dbReference type="RefSeq" id="XP_040633730.1">
    <property type="nucleotide sequence ID" value="XM_040779843.1"/>
</dbReference>
<dbReference type="GeneID" id="63694967"/>
<dbReference type="Gene3D" id="3.40.50.720">
    <property type="entry name" value="NAD(P)-binding Rossmann-like Domain"/>
    <property type="match status" value="1"/>
</dbReference>
<keyword evidence="3" id="KW-1185">Reference proteome</keyword>
<dbReference type="SUPFAM" id="SSF51735">
    <property type="entry name" value="NAD(P)-binding Rossmann-fold domains"/>
    <property type="match status" value="1"/>
</dbReference>
<protein>
    <recommendedName>
        <fullName evidence="1">NmrA-like domain-containing protein</fullName>
    </recommendedName>
</protein>
<dbReference type="AlphaFoldDB" id="A0A017S1N5"/>
<evidence type="ECO:0000313" key="3">
    <source>
        <dbReference type="Proteomes" id="UP000019804"/>
    </source>
</evidence>
<proteinExistence type="predicted"/>
<evidence type="ECO:0000259" key="1">
    <source>
        <dbReference type="Pfam" id="PF05368"/>
    </source>
</evidence>
<dbReference type="EMBL" id="KK088477">
    <property type="protein sequence ID" value="EYE90040.1"/>
    <property type="molecule type" value="Genomic_DNA"/>
</dbReference>
<dbReference type="HOGENOM" id="CLU_1805779_0_0_1"/>
<organism evidence="2 3">
    <name type="scientific">Aspergillus ruber (strain CBS 135680)</name>
    <dbReference type="NCBI Taxonomy" id="1388766"/>
    <lineage>
        <taxon>Eukaryota</taxon>
        <taxon>Fungi</taxon>
        <taxon>Dikarya</taxon>
        <taxon>Ascomycota</taxon>
        <taxon>Pezizomycotina</taxon>
        <taxon>Eurotiomycetes</taxon>
        <taxon>Eurotiomycetidae</taxon>
        <taxon>Eurotiales</taxon>
        <taxon>Aspergillaceae</taxon>
        <taxon>Aspergillus</taxon>
        <taxon>Aspergillus subgen. Aspergillus</taxon>
    </lineage>
</organism>
<accession>A0A017S1N5</accession>
<dbReference type="InterPro" id="IPR008030">
    <property type="entry name" value="NmrA-like"/>
</dbReference>
<name>A0A017S1N5_ASPRC</name>
<gene>
    <name evidence="2" type="ORF">EURHEDRAFT_390647</name>
</gene>
<reference evidence="3" key="1">
    <citation type="journal article" date="2014" name="Nat. Commun.">
        <title>Genomic adaptations of the halophilic Dead Sea filamentous fungus Eurotium rubrum.</title>
        <authorList>
            <person name="Kis-Papo T."/>
            <person name="Weig A.R."/>
            <person name="Riley R."/>
            <person name="Persoh D."/>
            <person name="Salamov A."/>
            <person name="Sun H."/>
            <person name="Lipzen A."/>
            <person name="Wasser S.P."/>
            <person name="Rambold G."/>
            <person name="Grigoriev I.V."/>
            <person name="Nevo E."/>
        </authorList>
    </citation>
    <scope>NUCLEOTIDE SEQUENCE [LARGE SCALE GENOMIC DNA]</scope>
    <source>
        <strain evidence="3">CBS 135680</strain>
    </source>
</reference>
<dbReference type="STRING" id="1388766.A0A017S1N5"/>